<keyword evidence="3" id="KW-0547">Nucleotide-binding</keyword>
<proteinExistence type="predicted"/>
<evidence type="ECO:0000256" key="7">
    <source>
        <dbReference type="SAM" id="Phobius"/>
    </source>
</evidence>
<evidence type="ECO:0000256" key="5">
    <source>
        <dbReference type="ARBA" id="ARBA00022989"/>
    </source>
</evidence>
<dbReference type="InterPro" id="IPR027417">
    <property type="entry name" value="P-loop_NTPase"/>
</dbReference>
<dbReference type="OrthoDB" id="1672195at2"/>
<dbReference type="PANTHER" id="PTHR24221:SF654">
    <property type="entry name" value="ATP-BINDING CASSETTE SUB-FAMILY B MEMBER 6"/>
    <property type="match status" value="1"/>
</dbReference>
<dbReference type="GO" id="GO:0016887">
    <property type="term" value="F:ATP hydrolysis activity"/>
    <property type="evidence" value="ECO:0007669"/>
    <property type="project" value="InterPro"/>
</dbReference>
<protein>
    <recommendedName>
        <fullName evidence="12">ABC transporter ATP-binding protein</fullName>
    </recommendedName>
</protein>
<evidence type="ECO:0000313" key="10">
    <source>
        <dbReference type="EMBL" id="RST97054.1"/>
    </source>
</evidence>
<comment type="caution">
    <text evidence="10">The sequence shown here is derived from an EMBL/GenBank/DDBJ whole genome shotgun (WGS) entry which is preliminary data.</text>
</comment>
<dbReference type="PROSITE" id="PS50893">
    <property type="entry name" value="ABC_TRANSPORTER_2"/>
    <property type="match status" value="1"/>
</dbReference>
<dbReference type="GeneID" id="98567474"/>
<evidence type="ECO:0000313" key="11">
    <source>
        <dbReference type="Proteomes" id="UP000287239"/>
    </source>
</evidence>
<dbReference type="RefSeq" id="WP_126778652.1">
    <property type="nucleotide sequence ID" value="NZ_NGJU01000004.1"/>
</dbReference>
<evidence type="ECO:0008006" key="12">
    <source>
        <dbReference type="Google" id="ProtNLM"/>
    </source>
</evidence>
<dbReference type="Gene3D" id="3.40.50.300">
    <property type="entry name" value="P-loop containing nucleotide triphosphate hydrolases"/>
    <property type="match status" value="1"/>
</dbReference>
<keyword evidence="6 7" id="KW-0472">Membrane</keyword>
<feature type="transmembrane region" description="Helical" evidence="7">
    <location>
        <begin position="12"/>
        <end position="34"/>
    </location>
</feature>
<evidence type="ECO:0000256" key="3">
    <source>
        <dbReference type="ARBA" id="ARBA00022741"/>
    </source>
</evidence>
<dbReference type="Pfam" id="PF00005">
    <property type="entry name" value="ABC_tran"/>
    <property type="match status" value="1"/>
</dbReference>
<dbReference type="GO" id="GO:0034040">
    <property type="term" value="F:ATPase-coupled lipid transmembrane transporter activity"/>
    <property type="evidence" value="ECO:0007669"/>
    <property type="project" value="TreeGrafter"/>
</dbReference>
<dbReference type="InterPro" id="IPR036640">
    <property type="entry name" value="ABC1_TM_sf"/>
</dbReference>
<keyword evidence="5 7" id="KW-1133">Transmembrane helix</keyword>
<evidence type="ECO:0000256" key="6">
    <source>
        <dbReference type="ARBA" id="ARBA00023136"/>
    </source>
</evidence>
<evidence type="ECO:0000256" key="1">
    <source>
        <dbReference type="ARBA" id="ARBA00004651"/>
    </source>
</evidence>
<organism evidence="10 11">
    <name type="scientific">Vagococcus salmoninarum</name>
    <dbReference type="NCBI Taxonomy" id="2739"/>
    <lineage>
        <taxon>Bacteria</taxon>
        <taxon>Bacillati</taxon>
        <taxon>Bacillota</taxon>
        <taxon>Bacilli</taxon>
        <taxon>Lactobacillales</taxon>
        <taxon>Enterococcaceae</taxon>
        <taxon>Vagococcus</taxon>
    </lineage>
</organism>
<dbReference type="InterPro" id="IPR003593">
    <property type="entry name" value="AAA+_ATPase"/>
</dbReference>
<dbReference type="InterPro" id="IPR039421">
    <property type="entry name" value="Type_1_exporter"/>
</dbReference>
<evidence type="ECO:0000259" key="8">
    <source>
        <dbReference type="PROSITE" id="PS50893"/>
    </source>
</evidence>
<feature type="domain" description="ABC transmembrane type-1" evidence="9">
    <location>
        <begin position="14"/>
        <end position="294"/>
    </location>
</feature>
<feature type="transmembrane region" description="Helical" evidence="7">
    <location>
        <begin position="134"/>
        <end position="165"/>
    </location>
</feature>
<dbReference type="Gene3D" id="1.20.1560.10">
    <property type="entry name" value="ABC transporter type 1, transmembrane domain"/>
    <property type="match status" value="1"/>
</dbReference>
<dbReference type="AlphaFoldDB" id="A0A429ZTR6"/>
<keyword evidence="2 7" id="KW-0812">Transmembrane</keyword>
<feature type="transmembrane region" description="Helical" evidence="7">
    <location>
        <begin position="46"/>
        <end position="70"/>
    </location>
</feature>
<dbReference type="SMART" id="SM00382">
    <property type="entry name" value="AAA"/>
    <property type="match status" value="1"/>
</dbReference>
<accession>A0A429ZTR6</accession>
<keyword evidence="4" id="KW-0067">ATP-binding</keyword>
<comment type="subcellular location">
    <subcellularLocation>
        <location evidence="1">Cell membrane</location>
        <topology evidence="1">Multi-pass membrane protein</topology>
    </subcellularLocation>
</comment>
<dbReference type="PROSITE" id="PS50929">
    <property type="entry name" value="ABC_TM1F"/>
    <property type="match status" value="1"/>
</dbReference>
<evidence type="ECO:0000256" key="2">
    <source>
        <dbReference type="ARBA" id="ARBA00022692"/>
    </source>
</evidence>
<dbReference type="PANTHER" id="PTHR24221">
    <property type="entry name" value="ATP-BINDING CASSETTE SUB-FAMILY B"/>
    <property type="match status" value="1"/>
</dbReference>
<dbReference type="GO" id="GO:0005524">
    <property type="term" value="F:ATP binding"/>
    <property type="evidence" value="ECO:0007669"/>
    <property type="project" value="UniProtKB-KW"/>
</dbReference>
<dbReference type="InterPro" id="IPR003439">
    <property type="entry name" value="ABC_transporter-like_ATP-bd"/>
</dbReference>
<evidence type="ECO:0000256" key="4">
    <source>
        <dbReference type="ARBA" id="ARBA00022840"/>
    </source>
</evidence>
<name>A0A429ZTR6_9ENTE</name>
<feature type="domain" description="ABC transporter" evidence="8">
    <location>
        <begin position="326"/>
        <end position="535"/>
    </location>
</feature>
<gene>
    <name evidence="10" type="ORF">CBF35_03765</name>
</gene>
<dbReference type="Pfam" id="PF00664">
    <property type="entry name" value="ABC_membrane"/>
    <property type="match status" value="1"/>
</dbReference>
<dbReference type="Proteomes" id="UP000287239">
    <property type="component" value="Unassembled WGS sequence"/>
</dbReference>
<evidence type="ECO:0000259" key="9">
    <source>
        <dbReference type="PROSITE" id="PS50929"/>
    </source>
</evidence>
<dbReference type="SUPFAM" id="SSF90123">
    <property type="entry name" value="ABC transporter transmembrane region"/>
    <property type="match status" value="1"/>
</dbReference>
<sequence>MKMLTRFGGQKYTFLSILGLVLMSFEGILLPLTLKYIIDSLEVASFQQLIVAVVSGIVGFIILGVIGVFYQGSLAKLSRNVAIKAKSLAYQHFVQEKQAQQVIKSSETLSFIQNDLKLLEQNYVMASMQMLQTFLLSSVAIIYVAANNFLLGILFTSFALLPLILPKLTNQTLEATTARWTEGNQGYTKELTETIKGTETILNYGRLAYFIDKLKVKLARSENNFVKLVTLQVKINTGAYALSYICSLIPLLVGGYFVLENWLETSQLIAIFIASDRIANPLTVGVQCLNKLATTKLIREKLLKYEQEEALVQDSVNYRAPQLFPITFKEVSLFHGEEVILEEINLSINQGDKLLIIGPSGSGKTTFLKALQGRVPISQGSLTFGNQTFSEEKTLLQALGVIPQESQIFDETIEFNLTLGEAFKEDLLEETLNKAGLQEIVAEKGLAYPVGEGGSHLSGGQNRRLEIGRALIRQRPILVADEIYGNLDRKTAANIRQLLLSLSQTLIEVSHQVDELDLTDYTKVLKITNGKLVEL</sequence>
<dbReference type="SUPFAM" id="SSF52540">
    <property type="entry name" value="P-loop containing nucleoside triphosphate hydrolases"/>
    <property type="match status" value="1"/>
</dbReference>
<dbReference type="InterPro" id="IPR011527">
    <property type="entry name" value="ABC1_TM_dom"/>
</dbReference>
<dbReference type="EMBL" id="NGJU01000004">
    <property type="protein sequence ID" value="RST97054.1"/>
    <property type="molecule type" value="Genomic_DNA"/>
</dbReference>
<dbReference type="GO" id="GO:0005886">
    <property type="term" value="C:plasma membrane"/>
    <property type="evidence" value="ECO:0007669"/>
    <property type="project" value="UniProtKB-SubCell"/>
</dbReference>
<dbReference type="GO" id="GO:0140359">
    <property type="term" value="F:ABC-type transporter activity"/>
    <property type="evidence" value="ECO:0007669"/>
    <property type="project" value="InterPro"/>
</dbReference>
<reference evidence="10 11" key="1">
    <citation type="submission" date="2017-05" db="EMBL/GenBank/DDBJ databases">
        <title>Vagococcus spp. assemblies.</title>
        <authorList>
            <person name="Gulvik C.A."/>
        </authorList>
    </citation>
    <scope>NUCLEOTIDE SEQUENCE [LARGE SCALE GENOMIC DNA]</scope>
    <source>
        <strain evidence="10 11">NCFB 2777</strain>
    </source>
</reference>
<keyword evidence="11" id="KW-1185">Reference proteome</keyword>